<comment type="caution">
    <text evidence="1">The sequence shown here is derived from an EMBL/GenBank/DDBJ whole genome shotgun (WGS) entry which is preliminary data.</text>
</comment>
<protein>
    <submittedName>
        <fullName evidence="1">Uncharacterized protein</fullName>
    </submittedName>
</protein>
<dbReference type="EMBL" id="MEIA01000545">
    <property type="protein sequence ID" value="OJF09787.1"/>
    <property type="molecule type" value="Genomic_DNA"/>
</dbReference>
<name>A0A1K0GKR9_9ACTN</name>
<dbReference type="RefSeq" id="WP_071809803.1">
    <property type="nucleotide sequence ID" value="NZ_MEIA01000545.1"/>
</dbReference>
<accession>A0A1K0GKR9</accession>
<reference evidence="1 2" key="1">
    <citation type="submission" date="2016-09" db="EMBL/GenBank/DDBJ databases">
        <title>Couchioplanes caeruleus draft genome sequence.</title>
        <authorList>
            <person name="Sheehan J."/>
            <person name="Caffrey P."/>
        </authorList>
    </citation>
    <scope>NUCLEOTIDE SEQUENCE [LARGE SCALE GENOMIC DNA]</scope>
    <source>
        <strain evidence="1 2">DSM 43634</strain>
    </source>
</reference>
<dbReference type="Proteomes" id="UP000182486">
    <property type="component" value="Unassembled WGS sequence"/>
</dbReference>
<keyword evidence="2" id="KW-1185">Reference proteome</keyword>
<gene>
    <name evidence="1" type="ORF">BG844_35535</name>
</gene>
<evidence type="ECO:0000313" key="2">
    <source>
        <dbReference type="Proteomes" id="UP000182486"/>
    </source>
</evidence>
<dbReference type="AlphaFoldDB" id="A0A1K0GKR9"/>
<evidence type="ECO:0000313" key="1">
    <source>
        <dbReference type="EMBL" id="OJF09787.1"/>
    </source>
</evidence>
<sequence>MRLCARKPRRCGHCNGTGRVGYTDVSTEVLARGSDQVVAHTSHRGTVTCLYCNGEGTER</sequence>
<proteinExistence type="predicted"/>
<organism evidence="1 2">
    <name type="scientific">Couchioplanes caeruleus subsp. caeruleus</name>
    <dbReference type="NCBI Taxonomy" id="56427"/>
    <lineage>
        <taxon>Bacteria</taxon>
        <taxon>Bacillati</taxon>
        <taxon>Actinomycetota</taxon>
        <taxon>Actinomycetes</taxon>
        <taxon>Micromonosporales</taxon>
        <taxon>Micromonosporaceae</taxon>
        <taxon>Couchioplanes</taxon>
    </lineage>
</organism>